<keyword evidence="4" id="KW-0964">Secreted</keyword>
<keyword evidence="5" id="KW-0732">Signal</keyword>
<evidence type="ECO:0000256" key="7">
    <source>
        <dbReference type="SAM" id="Coils"/>
    </source>
</evidence>
<keyword evidence="2" id="KW-0145">Chemotaxis</keyword>
<dbReference type="GO" id="GO:0005615">
    <property type="term" value="C:extracellular space"/>
    <property type="evidence" value="ECO:0007669"/>
    <property type="project" value="UniProtKB-KW"/>
</dbReference>
<feature type="compositionally biased region" description="Polar residues" evidence="8">
    <location>
        <begin position="10"/>
        <end position="21"/>
    </location>
</feature>
<sequence length="269" mass="30184">NHHSILPPNNAEQSHALSPSVSPGWEGSLAPQGSEIPYPLLSAGVDNVASQCCERTSLEVIPSFLVKSYRIQGPESGCRLHAVVFTTRKEKKICSSLTSRAVQKLIRRLEDKQKNPSQKPRRLSFAQQKAKKTPAPKLISHVEYTALKSEIEMLKSSLGFERETGKTLGIRVDQLLNENDELLNKNNKLVAENDKLVAENDKLVAEYDELLNESEELMNENNRLVAENDKLVAENDKLVNENSRLKQLLERFIHLLNKARPSASVKKES</sequence>
<evidence type="ECO:0000256" key="8">
    <source>
        <dbReference type="SAM" id="MobiDB-lite"/>
    </source>
</evidence>
<dbReference type="Gene3D" id="2.40.50.40">
    <property type="match status" value="1"/>
</dbReference>
<dbReference type="SMART" id="SM00199">
    <property type="entry name" value="SCY"/>
    <property type="match status" value="1"/>
</dbReference>
<evidence type="ECO:0000256" key="1">
    <source>
        <dbReference type="ARBA" id="ARBA00004613"/>
    </source>
</evidence>
<dbReference type="InterPro" id="IPR039809">
    <property type="entry name" value="Chemokine_b/g/d"/>
</dbReference>
<dbReference type="GO" id="GO:0006955">
    <property type="term" value="P:immune response"/>
    <property type="evidence" value="ECO:0007669"/>
    <property type="project" value="InterPro"/>
</dbReference>
<comment type="subcellular location">
    <subcellularLocation>
        <location evidence="1">Secreted</location>
    </subcellularLocation>
</comment>
<accession>A0A8B9U6N0</accession>
<evidence type="ECO:0000256" key="3">
    <source>
        <dbReference type="ARBA" id="ARBA00022514"/>
    </source>
</evidence>
<evidence type="ECO:0000256" key="2">
    <source>
        <dbReference type="ARBA" id="ARBA00022500"/>
    </source>
</evidence>
<reference evidence="10" key="2">
    <citation type="submission" date="2025-09" db="UniProtKB">
        <authorList>
            <consortium name="Ensembl"/>
        </authorList>
    </citation>
    <scope>IDENTIFICATION</scope>
</reference>
<feature type="region of interest" description="Disordered" evidence="8">
    <location>
        <begin position="111"/>
        <end position="131"/>
    </location>
</feature>
<evidence type="ECO:0000259" key="9">
    <source>
        <dbReference type="SMART" id="SM00199"/>
    </source>
</evidence>
<evidence type="ECO:0000256" key="6">
    <source>
        <dbReference type="ARBA" id="ARBA00023198"/>
    </source>
</evidence>
<dbReference type="InterPro" id="IPR036048">
    <property type="entry name" value="Interleukin_8-like_sf"/>
</dbReference>
<keyword evidence="6" id="KW-0395">Inflammatory response</keyword>
<protein>
    <recommendedName>
        <fullName evidence="9">Chemokine interleukin-8-like domain-containing protein</fullName>
    </recommendedName>
</protein>
<dbReference type="Proteomes" id="UP000694549">
    <property type="component" value="Unplaced"/>
</dbReference>
<dbReference type="GO" id="GO:0006954">
    <property type="term" value="P:inflammatory response"/>
    <property type="evidence" value="ECO:0007669"/>
    <property type="project" value="UniProtKB-KW"/>
</dbReference>
<dbReference type="Pfam" id="PF00048">
    <property type="entry name" value="IL8"/>
    <property type="match status" value="1"/>
</dbReference>
<dbReference type="GO" id="GO:0008009">
    <property type="term" value="F:chemokine activity"/>
    <property type="evidence" value="ECO:0007669"/>
    <property type="project" value="InterPro"/>
</dbReference>
<name>A0A8B9U6N0_9AVES</name>
<dbReference type="Ensembl" id="ENSAZOT00000005268.1">
    <property type="protein sequence ID" value="ENSAZOP00000004935.1"/>
    <property type="gene ID" value="ENSAZOG00000003186.1"/>
</dbReference>
<dbReference type="InterPro" id="IPR001811">
    <property type="entry name" value="Chemokine_IL8-like_dom"/>
</dbReference>
<keyword evidence="7" id="KW-0175">Coiled coil</keyword>
<reference evidence="10" key="1">
    <citation type="submission" date="2025-08" db="UniProtKB">
        <authorList>
            <consortium name="Ensembl"/>
        </authorList>
    </citation>
    <scope>IDENTIFICATION</scope>
</reference>
<feature type="domain" description="Chemokine interleukin-8-like" evidence="9">
    <location>
        <begin position="49"/>
        <end position="109"/>
    </location>
</feature>
<dbReference type="SUPFAM" id="SSF54117">
    <property type="entry name" value="Interleukin 8-like chemokines"/>
    <property type="match status" value="1"/>
</dbReference>
<feature type="region of interest" description="Disordered" evidence="8">
    <location>
        <begin position="1"/>
        <end position="28"/>
    </location>
</feature>
<evidence type="ECO:0000313" key="11">
    <source>
        <dbReference type="Proteomes" id="UP000694549"/>
    </source>
</evidence>
<proteinExistence type="predicted"/>
<keyword evidence="3" id="KW-0202">Cytokine</keyword>
<dbReference type="AlphaFoldDB" id="A0A8B9U6N0"/>
<evidence type="ECO:0000256" key="4">
    <source>
        <dbReference type="ARBA" id="ARBA00022525"/>
    </source>
</evidence>
<evidence type="ECO:0000256" key="5">
    <source>
        <dbReference type="ARBA" id="ARBA00022729"/>
    </source>
</evidence>
<feature type="coiled-coil region" evidence="7">
    <location>
        <begin position="172"/>
        <end position="251"/>
    </location>
</feature>
<dbReference type="PANTHER" id="PTHR12015:SF111">
    <property type="entry name" value="C-C MOTIF CHEMOKINE 17"/>
    <property type="match status" value="1"/>
</dbReference>
<organism evidence="10 11">
    <name type="scientific">Anas zonorhyncha</name>
    <name type="common">Eastern spot-billed duck</name>
    <dbReference type="NCBI Taxonomy" id="75864"/>
    <lineage>
        <taxon>Eukaryota</taxon>
        <taxon>Metazoa</taxon>
        <taxon>Chordata</taxon>
        <taxon>Craniata</taxon>
        <taxon>Vertebrata</taxon>
        <taxon>Euteleostomi</taxon>
        <taxon>Archelosauria</taxon>
        <taxon>Archosauria</taxon>
        <taxon>Dinosauria</taxon>
        <taxon>Saurischia</taxon>
        <taxon>Theropoda</taxon>
        <taxon>Coelurosauria</taxon>
        <taxon>Aves</taxon>
        <taxon>Neognathae</taxon>
        <taxon>Galloanserae</taxon>
        <taxon>Anseriformes</taxon>
        <taxon>Anatidae</taxon>
        <taxon>Anatinae</taxon>
        <taxon>Anas</taxon>
    </lineage>
</organism>
<dbReference type="CDD" id="cd00272">
    <property type="entry name" value="Chemokine_CC"/>
    <property type="match status" value="1"/>
</dbReference>
<dbReference type="PANTHER" id="PTHR12015">
    <property type="entry name" value="SMALL INDUCIBLE CYTOKINE A"/>
    <property type="match status" value="1"/>
</dbReference>
<keyword evidence="11" id="KW-1185">Reference proteome</keyword>
<evidence type="ECO:0000313" key="10">
    <source>
        <dbReference type="Ensembl" id="ENSAZOP00000004935.1"/>
    </source>
</evidence>